<evidence type="ECO:0000313" key="4">
    <source>
        <dbReference type="Proteomes" id="UP001348641"/>
    </source>
</evidence>
<evidence type="ECO:0000313" key="3">
    <source>
        <dbReference type="EMBL" id="MEE2054782.1"/>
    </source>
</evidence>
<evidence type="ECO:0000259" key="2">
    <source>
        <dbReference type="PROSITE" id="PS50943"/>
    </source>
</evidence>
<dbReference type="InterPro" id="IPR010982">
    <property type="entry name" value="Lambda_DNA-bd_dom_sf"/>
</dbReference>
<dbReference type="InterPro" id="IPR001387">
    <property type="entry name" value="Cro/C1-type_HTH"/>
</dbReference>
<dbReference type="SMART" id="SM00530">
    <property type="entry name" value="HTH_XRE"/>
    <property type="match status" value="1"/>
</dbReference>
<gene>
    <name evidence="3" type="ORF">Q8A49_30225</name>
</gene>
<dbReference type="PANTHER" id="PTHR46797:SF1">
    <property type="entry name" value="METHYLPHOSPHONATE SYNTHASE"/>
    <property type="match status" value="1"/>
</dbReference>
<evidence type="ECO:0000256" key="1">
    <source>
        <dbReference type="ARBA" id="ARBA00023125"/>
    </source>
</evidence>
<comment type="caution">
    <text evidence="3">The sequence shown here is derived from an EMBL/GenBank/DDBJ whole genome shotgun (WGS) entry which is preliminary data.</text>
</comment>
<dbReference type="Pfam" id="PF01381">
    <property type="entry name" value="HTH_3"/>
    <property type="match status" value="1"/>
</dbReference>
<name>A0ABU7KZP5_9ACTN</name>
<accession>A0ABU7KZP5</accession>
<reference evidence="3 4" key="1">
    <citation type="submission" date="2023-07" db="EMBL/GenBank/DDBJ databases">
        <authorList>
            <person name="Girao M."/>
            <person name="Carvalho M.F."/>
        </authorList>
    </citation>
    <scope>NUCLEOTIDE SEQUENCE [LARGE SCALE GENOMIC DNA]</scope>
    <source>
        <strain evidence="3 4">66/93</strain>
    </source>
</reference>
<keyword evidence="1" id="KW-0238">DNA-binding</keyword>
<dbReference type="CDD" id="cd00093">
    <property type="entry name" value="HTH_XRE"/>
    <property type="match status" value="1"/>
</dbReference>
<proteinExistence type="predicted"/>
<dbReference type="PANTHER" id="PTHR46797">
    <property type="entry name" value="HTH-TYPE TRANSCRIPTIONAL REGULATOR"/>
    <property type="match status" value="1"/>
</dbReference>
<dbReference type="EMBL" id="JAUUCC010000128">
    <property type="protein sequence ID" value="MEE2054782.1"/>
    <property type="molecule type" value="Genomic_DNA"/>
</dbReference>
<dbReference type="SUPFAM" id="SSF47413">
    <property type="entry name" value="lambda repressor-like DNA-binding domains"/>
    <property type="match status" value="1"/>
</dbReference>
<dbReference type="InterPro" id="IPR050807">
    <property type="entry name" value="TransReg_Diox_bact_type"/>
</dbReference>
<dbReference type="RefSeq" id="WP_330161601.1">
    <property type="nucleotide sequence ID" value="NZ_BAAAJA010000082.1"/>
</dbReference>
<organism evidence="3 4">
    <name type="scientific">Nocardiopsis tropica</name>
    <dbReference type="NCBI Taxonomy" id="109330"/>
    <lineage>
        <taxon>Bacteria</taxon>
        <taxon>Bacillati</taxon>
        <taxon>Actinomycetota</taxon>
        <taxon>Actinomycetes</taxon>
        <taxon>Streptosporangiales</taxon>
        <taxon>Nocardiopsidaceae</taxon>
        <taxon>Nocardiopsis</taxon>
    </lineage>
</organism>
<feature type="domain" description="HTH cro/C1-type" evidence="2">
    <location>
        <begin position="11"/>
        <end position="65"/>
    </location>
</feature>
<dbReference type="Proteomes" id="UP001348641">
    <property type="component" value="Unassembled WGS sequence"/>
</dbReference>
<dbReference type="Gene3D" id="1.10.260.40">
    <property type="entry name" value="lambda repressor-like DNA-binding domains"/>
    <property type="match status" value="1"/>
</dbReference>
<protein>
    <submittedName>
        <fullName evidence="3">Helix-turn-helix transcriptional regulator</fullName>
    </submittedName>
</protein>
<sequence length="87" mass="9106">MTSTVTLGPALRAIREAKGLTQKELGARSGVSASHLTNAESGARNLSLDAALRIANALQVKPQAITYEVACTCLCTCTRIHGERVAP</sequence>
<dbReference type="PROSITE" id="PS50943">
    <property type="entry name" value="HTH_CROC1"/>
    <property type="match status" value="1"/>
</dbReference>